<dbReference type="Gene3D" id="3.30.430.20">
    <property type="entry name" value="Gnk2 domain, C-X8-C-X2-C motif"/>
    <property type="match status" value="2"/>
</dbReference>
<dbReference type="Gene3D" id="1.10.510.10">
    <property type="entry name" value="Transferase(Phosphotransferase) domain 1"/>
    <property type="match status" value="1"/>
</dbReference>
<keyword evidence="11 16" id="KW-0067">ATP-binding</keyword>
<evidence type="ECO:0000256" key="12">
    <source>
        <dbReference type="ARBA" id="ARBA00022989"/>
    </source>
</evidence>
<dbReference type="InterPro" id="IPR002902">
    <property type="entry name" value="GNK2"/>
</dbReference>
<dbReference type="FunFam" id="3.30.430.20:FF:000016">
    <property type="entry name" value="Cysteine-rich receptor-like protein kinase 10"/>
    <property type="match status" value="1"/>
</dbReference>
<comment type="similarity">
    <text evidence="3">In the C-terminal section; belongs to the protein kinase superfamily. Ser/Thr protein kinase family.</text>
</comment>
<gene>
    <name evidence="21" type="ORF">PAHAL_6G082000</name>
</gene>
<evidence type="ECO:0000256" key="15">
    <source>
        <dbReference type="ARBA" id="ARBA00023180"/>
    </source>
</evidence>
<keyword evidence="10" id="KW-0418">Kinase</keyword>
<protein>
    <recommendedName>
        <fullName evidence="22">Protein kinase domain-containing protein</fullName>
    </recommendedName>
</protein>
<dbReference type="InterPro" id="IPR017441">
    <property type="entry name" value="Protein_kinase_ATP_BS"/>
</dbReference>
<keyword evidence="6 17" id="KW-0812">Transmembrane</keyword>
<feature type="domain" description="Gnk2-homologous" evidence="20">
    <location>
        <begin position="159"/>
        <end position="270"/>
    </location>
</feature>
<evidence type="ECO:0000313" key="21">
    <source>
        <dbReference type="EMBL" id="PVH36480.1"/>
    </source>
</evidence>
<feature type="domain" description="Protein kinase" evidence="19">
    <location>
        <begin position="382"/>
        <end position="658"/>
    </location>
</feature>
<evidence type="ECO:0000256" key="11">
    <source>
        <dbReference type="ARBA" id="ARBA00022840"/>
    </source>
</evidence>
<feature type="transmembrane region" description="Helical" evidence="17">
    <location>
        <begin position="291"/>
        <end position="313"/>
    </location>
</feature>
<dbReference type="PROSITE" id="PS00108">
    <property type="entry name" value="PROTEIN_KINASE_ST"/>
    <property type="match status" value="1"/>
</dbReference>
<dbReference type="AlphaFoldDB" id="A0A2T8IFM6"/>
<keyword evidence="14" id="KW-0675">Receptor</keyword>
<keyword evidence="13 17" id="KW-0472">Membrane</keyword>
<sequence>MRPRSSSSLPLAMASPSFQTPVLTVVLLLAAGAADTVGVVCNYKTCYFDRQECSTSGNFTAGSQYHANLLNLIGDLPPSTIANDGFAEITAGSAPDRVFGLAMCYADRNLTQCQDCLRNVSGYVQQECPFSRQAKISGDACILRYSNLSFFSDADREIVSYASSEASPDPYVSDAATMNAERWTLMSGLVSEAASSLLRFANGSKEYTDSQGNAQQVIYGLAQCTRDLNDSMCSECLQNMVIELNSSRPNNTYGAVKCYSCYVAYSIREDVGITVPLPPPPPPPPLTVPPALYIAGVTIVSVIVISTCILVSFLLRCTGFLVSFLLRRTGILVCFLLRRRRSKGRQIGEDVPGEEAPEDEFEEQAGPRRFRYSELEAATNFFSEKEKLGEGGFGSVYQGHLKDTDLHVAVKRVSKSSGQGRKEYNSEVKIISQLRHRNLVQLIGWCHDGGELLLVYELMPNGSLNTHIHSQNNVMSWQLRYDIVLGIGSALLYLHQDSERCILHRDIKPSNIMLDASFTAKLGDFGLARLMDRDRQSHTTALAGTMWYMDPECLLSGKASTSSDVYSFGVVLLEVACGRRPIVEVSDDTDEEYATVHLVQWVWEFYRRGRIIEAADVRLNGNFDAREMESVLVTGLWCAHPDRNLRPSMRQAINVLRLDAPLQRLPMKMPASTFLSQSSVARRRTGTPYTHLIKAGRGIAEAPLPDGFFCSGGASWGGGVSRT</sequence>
<dbReference type="FunFam" id="1.10.510.10:FF:000240">
    <property type="entry name" value="Lectin-domain containing receptor kinase A4.3"/>
    <property type="match status" value="1"/>
</dbReference>
<feature type="domain" description="Gnk2-homologous" evidence="20">
    <location>
        <begin position="47"/>
        <end position="150"/>
    </location>
</feature>
<evidence type="ECO:0000256" key="6">
    <source>
        <dbReference type="ARBA" id="ARBA00022692"/>
    </source>
</evidence>
<dbReference type="Proteomes" id="UP000243499">
    <property type="component" value="Chromosome 6"/>
</dbReference>
<organism evidence="21">
    <name type="scientific">Panicum hallii</name>
    <dbReference type="NCBI Taxonomy" id="206008"/>
    <lineage>
        <taxon>Eukaryota</taxon>
        <taxon>Viridiplantae</taxon>
        <taxon>Streptophyta</taxon>
        <taxon>Embryophyta</taxon>
        <taxon>Tracheophyta</taxon>
        <taxon>Spermatophyta</taxon>
        <taxon>Magnoliopsida</taxon>
        <taxon>Liliopsida</taxon>
        <taxon>Poales</taxon>
        <taxon>Poaceae</taxon>
        <taxon>PACMAD clade</taxon>
        <taxon>Panicoideae</taxon>
        <taxon>Panicodae</taxon>
        <taxon>Paniceae</taxon>
        <taxon>Panicinae</taxon>
        <taxon>Panicum</taxon>
        <taxon>Panicum sect. Panicum</taxon>
    </lineage>
</organism>
<dbReference type="PROSITE" id="PS00107">
    <property type="entry name" value="PROTEIN_KINASE_ATP"/>
    <property type="match status" value="1"/>
</dbReference>
<dbReference type="EMBL" id="CM008051">
    <property type="protein sequence ID" value="PVH36480.1"/>
    <property type="molecule type" value="Genomic_DNA"/>
</dbReference>
<feature type="signal peptide" evidence="18">
    <location>
        <begin position="1"/>
        <end position="38"/>
    </location>
</feature>
<evidence type="ECO:0000256" key="8">
    <source>
        <dbReference type="ARBA" id="ARBA00022737"/>
    </source>
</evidence>
<dbReference type="PANTHER" id="PTHR27007">
    <property type="match status" value="1"/>
</dbReference>
<proteinExistence type="inferred from homology"/>
<name>A0A2T8IFM6_9POAL</name>
<dbReference type="CDD" id="cd23509">
    <property type="entry name" value="Gnk2-like"/>
    <property type="match status" value="2"/>
</dbReference>
<evidence type="ECO:0000256" key="7">
    <source>
        <dbReference type="ARBA" id="ARBA00022729"/>
    </source>
</evidence>
<dbReference type="PROSITE" id="PS50011">
    <property type="entry name" value="PROTEIN_KINASE_DOM"/>
    <property type="match status" value="1"/>
</dbReference>
<comment type="subcellular location">
    <subcellularLocation>
        <location evidence="1">Cell membrane</location>
        <topology evidence="1">Single-pass type I membrane protein</topology>
    </subcellularLocation>
</comment>
<evidence type="ECO:0000259" key="19">
    <source>
        <dbReference type="PROSITE" id="PS50011"/>
    </source>
</evidence>
<keyword evidence="8" id="KW-0677">Repeat</keyword>
<dbReference type="Gramene" id="PVH36480">
    <property type="protein sequence ID" value="PVH36480"/>
    <property type="gene ID" value="PAHAL_6G082000"/>
</dbReference>
<dbReference type="GO" id="GO:0005524">
    <property type="term" value="F:ATP binding"/>
    <property type="evidence" value="ECO:0007669"/>
    <property type="project" value="UniProtKB-UniRule"/>
</dbReference>
<evidence type="ECO:0000256" key="5">
    <source>
        <dbReference type="ARBA" id="ARBA00022679"/>
    </source>
</evidence>
<feature type="chain" id="PRO_5015433789" description="Protein kinase domain-containing protein" evidence="18">
    <location>
        <begin position="39"/>
        <end position="723"/>
    </location>
</feature>
<evidence type="ECO:0000256" key="1">
    <source>
        <dbReference type="ARBA" id="ARBA00004251"/>
    </source>
</evidence>
<keyword evidence="9 16" id="KW-0547">Nucleotide-binding</keyword>
<dbReference type="FunFam" id="3.30.200.20:FF:000168">
    <property type="entry name" value="L-type lectin-domain containing receptor kinase IX.1"/>
    <property type="match status" value="1"/>
</dbReference>
<evidence type="ECO:0000256" key="17">
    <source>
        <dbReference type="SAM" id="Phobius"/>
    </source>
</evidence>
<dbReference type="GO" id="GO:0004672">
    <property type="term" value="F:protein kinase activity"/>
    <property type="evidence" value="ECO:0007669"/>
    <property type="project" value="InterPro"/>
</dbReference>
<dbReference type="CDD" id="cd14066">
    <property type="entry name" value="STKc_IRAK"/>
    <property type="match status" value="1"/>
</dbReference>
<evidence type="ECO:0000256" key="10">
    <source>
        <dbReference type="ARBA" id="ARBA00022777"/>
    </source>
</evidence>
<evidence type="ECO:0000259" key="20">
    <source>
        <dbReference type="PROSITE" id="PS51473"/>
    </source>
</evidence>
<evidence type="ECO:0000256" key="14">
    <source>
        <dbReference type="ARBA" id="ARBA00023170"/>
    </source>
</evidence>
<keyword evidence="4" id="KW-1003">Cell membrane</keyword>
<dbReference type="SUPFAM" id="SSF56112">
    <property type="entry name" value="Protein kinase-like (PK-like)"/>
    <property type="match status" value="1"/>
</dbReference>
<comment type="similarity">
    <text evidence="2">In the N-terminal section; belongs to the leguminous lectin family.</text>
</comment>
<evidence type="ECO:0000256" key="3">
    <source>
        <dbReference type="ARBA" id="ARBA00010217"/>
    </source>
</evidence>
<evidence type="ECO:0000256" key="18">
    <source>
        <dbReference type="SAM" id="SignalP"/>
    </source>
</evidence>
<dbReference type="InterPro" id="IPR008271">
    <property type="entry name" value="Ser/Thr_kinase_AS"/>
</dbReference>
<evidence type="ECO:0008006" key="22">
    <source>
        <dbReference type="Google" id="ProtNLM"/>
    </source>
</evidence>
<feature type="binding site" evidence="16">
    <location>
        <position position="411"/>
    </location>
    <ligand>
        <name>ATP</name>
        <dbReference type="ChEBI" id="CHEBI:30616"/>
    </ligand>
</feature>
<evidence type="ECO:0000256" key="4">
    <source>
        <dbReference type="ARBA" id="ARBA00022475"/>
    </source>
</evidence>
<dbReference type="InterPro" id="IPR050528">
    <property type="entry name" value="L-type_Lectin-RKs"/>
</dbReference>
<dbReference type="InterPro" id="IPR038408">
    <property type="entry name" value="GNK2_sf"/>
</dbReference>
<dbReference type="GO" id="GO:0005886">
    <property type="term" value="C:plasma membrane"/>
    <property type="evidence" value="ECO:0007669"/>
    <property type="project" value="UniProtKB-SubCell"/>
</dbReference>
<evidence type="ECO:0000256" key="9">
    <source>
        <dbReference type="ARBA" id="ARBA00022741"/>
    </source>
</evidence>
<keyword evidence="7 18" id="KW-0732">Signal</keyword>
<accession>A0A2T8IFM6</accession>
<evidence type="ECO:0000256" key="2">
    <source>
        <dbReference type="ARBA" id="ARBA00008536"/>
    </source>
</evidence>
<dbReference type="Pfam" id="PF01657">
    <property type="entry name" value="Stress-antifung"/>
    <property type="match status" value="2"/>
</dbReference>
<dbReference type="SMART" id="SM00220">
    <property type="entry name" value="S_TKc"/>
    <property type="match status" value="1"/>
</dbReference>
<dbReference type="PROSITE" id="PS51473">
    <property type="entry name" value="GNK2"/>
    <property type="match status" value="2"/>
</dbReference>
<keyword evidence="5" id="KW-0808">Transferase</keyword>
<dbReference type="Pfam" id="PF00069">
    <property type="entry name" value="Pkinase"/>
    <property type="match status" value="1"/>
</dbReference>
<evidence type="ECO:0000256" key="13">
    <source>
        <dbReference type="ARBA" id="ARBA00023136"/>
    </source>
</evidence>
<dbReference type="Gene3D" id="3.30.200.20">
    <property type="entry name" value="Phosphorylase Kinase, domain 1"/>
    <property type="match status" value="1"/>
</dbReference>
<reference evidence="21" key="1">
    <citation type="submission" date="2018-04" db="EMBL/GenBank/DDBJ databases">
        <title>WGS assembly of Panicum hallii.</title>
        <authorList>
            <person name="Lovell J."/>
            <person name="Jenkins J."/>
            <person name="Lowry D."/>
            <person name="Mamidi S."/>
            <person name="Sreedasyam A."/>
            <person name="Weng X."/>
            <person name="Barry K."/>
            <person name="Bonette J."/>
            <person name="Campitelli B."/>
            <person name="Daum C."/>
            <person name="Gordon S."/>
            <person name="Gould B."/>
            <person name="Lipzen A."/>
            <person name="Macqueen A."/>
            <person name="Palacio-Mejia J."/>
            <person name="Plott C."/>
            <person name="Shakirov E."/>
            <person name="Shu S."/>
            <person name="Yoshinaga Y."/>
            <person name="Zane M."/>
            <person name="Rokhsar D."/>
            <person name="Grimwood J."/>
            <person name="Schmutz J."/>
            <person name="Juenger T."/>
        </authorList>
    </citation>
    <scope>NUCLEOTIDE SEQUENCE [LARGE SCALE GENOMIC DNA]</scope>
    <source>
        <strain evidence="21">FIL2</strain>
    </source>
</reference>
<dbReference type="InterPro" id="IPR000719">
    <property type="entry name" value="Prot_kinase_dom"/>
</dbReference>
<evidence type="ECO:0000256" key="16">
    <source>
        <dbReference type="PROSITE-ProRule" id="PRU10141"/>
    </source>
</evidence>
<keyword evidence="12 17" id="KW-1133">Transmembrane helix</keyword>
<dbReference type="GO" id="GO:0002229">
    <property type="term" value="P:defense response to oomycetes"/>
    <property type="evidence" value="ECO:0007669"/>
    <property type="project" value="UniProtKB-ARBA"/>
</dbReference>
<dbReference type="InterPro" id="IPR011009">
    <property type="entry name" value="Kinase-like_dom_sf"/>
</dbReference>
<keyword evidence="15" id="KW-0325">Glycoprotein</keyword>